<dbReference type="Gene3D" id="2.130.10.10">
    <property type="entry name" value="YVTN repeat-like/Quinoprotein amine dehydrogenase"/>
    <property type="match status" value="6"/>
</dbReference>
<feature type="domain" description="Novel STAND NTPase 1" evidence="4">
    <location>
        <begin position="128"/>
        <end position="525"/>
    </location>
</feature>
<dbReference type="InterPro" id="IPR049052">
    <property type="entry name" value="nSTAND1"/>
</dbReference>
<feature type="repeat" description="WD" evidence="3">
    <location>
        <begin position="934"/>
        <end position="958"/>
    </location>
</feature>
<dbReference type="PRINTS" id="PR00320">
    <property type="entry name" value="GPROTEINBRPT"/>
</dbReference>
<gene>
    <name evidence="5" type="ORF">ACFSXZ_20115</name>
</gene>
<feature type="repeat" description="WD" evidence="3">
    <location>
        <begin position="881"/>
        <end position="922"/>
    </location>
</feature>
<sequence length="1308" mass="139101">MVDSRSDPVPREAFAERFSLLYAQAGDPPLKQVANAVARAGRVDERGQPVRVVAQRVSDWRRGRNVPARFAALAIVLEVLIVQARRRHPQPPVAGLYDVGAWRTLWREALATPVSAAAETSGDTGACPYRGLSAFRAEDSNWFFGQERNRDKLVSRLADAMETGGIVTLVGASGAGKSSLVHAGLIPALSQGVLGGPSSAGWPVIVITPGDDPVKQLHTELPALAEASGPEAIRDGVAEEARRRGGGEDARIVLVVDQFEETFTLCEDEDKRRQFVQALESVCAKGVAGVVLVAVRADFYGQCLEHPPLAEALQTRSMVLGPMTVGELRDAVNGPAKAAGLQLETGLADLILRDLGVHSGRTKGTYNAGALPLLSHALLATWQRRQGGKLTIAGYRATGGIGKAVAETAERAWANLDPVGQAAARRILLRLVRVGEDTQDTRRRCDRRELGAQAASAGAAERALDTLASARLLTLDAEWVEITHEALLHAWPRLRRWIDQDRAGNLLRQRLEEDARAWDQEGRDSSPLYRGARLDNAQQWAATAGQEAISPVARQFLASSVRFKRRNSWFRRAAVALVVVFALTAVSAAVVAVQQRDDARFQQVVSEADRLADSDPSLSALLDLVAHRMRPGDASVGTRLISTQQQGLATPLPGHSGAVYLTSFSPDGNVLATAGYDRTARLWDVRDRSHPKPLGAPLTGHRSWLSSAVFSPDGHTLATAGDDGTVMLWDVTDPARPARLGDPMSGNDGTIYLVAFSPDGHLLVTADEDHTARLWDVTDRRRPQNIGQLDGHTKPVRSVAFSPDSHTVAAGGDDGTILLWDVTNPHAPAPVGHPLTGFTDTVHSVAFSPDGKMLAGGGADKTVRLWNVTDRAAAAPVGAPLIGHTAQVWSVAFSPDGRALASTGSDGTARLWNLANQAKPSELESPLAGGAGYAVSFSPDGHYIATGGQDGIVRLWSLPATIVQGHSDDVDSIAFARDGRTMATGANDHTLRLWDVRDPARPAPLGPPLTASAQVWGMAFRPDGRVLATATSDRTVQLWDTSDPARTVPIGASLVLGVRYSNPLAFSPDGRFLATGNDDESVQLWDIGDPARPVRLGLPLSGHTGYVNAMAFSPDGRTLATASADQTVRLWDVTRRDHAVPLGGVLTGHTGAINALVFAPDGHTLATGSDDKTVRLWNVTDPAHAAALGSPLVGFTGLVKDLSFAPDGRSMAAVADDGTIQLWDVTDPGRAVEYGGPLTGGSHGTANAVAFGMTAKTLATTSDSDTVRLWDLDIDHAVRRICGATGGTLTPQRWQQHLPQLPYDPPCA</sequence>
<feature type="repeat" description="WD" evidence="3">
    <location>
        <begin position="1064"/>
        <end position="1087"/>
    </location>
</feature>
<dbReference type="EMBL" id="JBHUKR010000009">
    <property type="protein sequence ID" value="MFD2418633.1"/>
    <property type="molecule type" value="Genomic_DNA"/>
</dbReference>
<dbReference type="SUPFAM" id="SSF50998">
    <property type="entry name" value="Quinoprotein alcohol dehydrogenase-like"/>
    <property type="match status" value="1"/>
</dbReference>
<accession>A0ABW5FUY7</accession>
<dbReference type="Pfam" id="PF20703">
    <property type="entry name" value="nSTAND1"/>
    <property type="match status" value="1"/>
</dbReference>
<proteinExistence type="predicted"/>
<dbReference type="InterPro" id="IPR027417">
    <property type="entry name" value="P-loop_NTPase"/>
</dbReference>
<dbReference type="Proteomes" id="UP001597417">
    <property type="component" value="Unassembled WGS sequence"/>
</dbReference>
<keyword evidence="6" id="KW-1185">Reference proteome</keyword>
<dbReference type="RefSeq" id="WP_378266645.1">
    <property type="nucleotide sequence ID" value="NZ_JBHUKR010000009.1"/>
</dbReference>
<evidence type="ECO:0000313" key="6">
    <source>
        <dbReference type="Proteomes" id="UP001597417"/>
    </source>
</evidence>
<feature type="repeat" description="WD" evidence="3">
    <location>
        <begin position="652"/>
        <end position="693"/>
    </location>
</feature>
<dbReference type="SMART" id="SM00320">
    <property type="entry name" value="WD40"/>
    <property type="match status" value="14"/>
</dbReference>
<dbReference type="InterPro" id="IPR015943">
    <property type="entry name" value="WD40/YVTN_repeat-like_dom_sf"/>
</dbReference>
<dbReference type="InterPro" id="IPR011047">
    <property type="entry name" value="Quinoprotein_ADH-like_sf"/>
</dbReference>
<dbReference type="PANTHER" id="PTHR19879:SF9">
    <property type="entry name" value="TRANSCRIPTION INITIATION FACTOR TFIID SUBUNIT 5"/>
    <property type="match status" value="1"/>
</dbReference>
<dbReference type="PROSITE" id="PS50294">
    <property type="entry name" value="WD_REPEATS_REGION"/>
    <property type="match status" value="13"/>
</dbReference>
<dbReference type="SUPFAM" id="SSF63829">
    <property type="entry name" value="Calcium-dependent phosphotriesterase"/>
    <property type="match status" value="1"/>
</dbReference>
<dbReference type="Pfam" id="PF00400">
    <property type="entry name" value="WD40"/>
    <property type="match status" value="13"/>
</dbReference>
<feature type="repeat" description="WD" evidence="3">
    <location>
        <begin position="698"/>
        <end position="739"/>
    </location>
</feature>
<evidence type="ECO:0000256" key="1">
    <source>
        <dbReference type="ARBA" id="ARBA00022574"/>
    </source>
</evidence>
<name>A0ABW5FUY7_9PSEU</name>
<feature type="repeat" description="WD" evidence="3">
    <location>
        <begin position="963"/>
        <end position="997"/>
    </location>
</feature>
<evidence type="ECO:0000256" key="2">
    <source>
        <dbReference type="ARBA" id="ARBA00022737"/>
    </source>
</evidence>
<protein>
    <recommendedName>
        <fullName evidence="4">Novel STAND NTPase 1 domain-containing protein</fullName>
    </recommendedName>
</protein>
<dbReference type="CDD" id="cd00200">
    <property type="entry name" value="WD40"/>
    <property type="match status" value="2"/>
</dbReference>
<dbReference type="InterPro" id="IPR019775">
    <property type="entry name" value="WD40_repeat_CS"/>
</dbReference>
<feature type="repeat" description="WD" evidence="3">
    <location>
        <begin position="1239"/>
        <end position="1280"/>
    </location>
</feature>
<feature type="repeat" description="WD" evidence="3">
    <location>
        <begin position="1100"/>
        <end position="1133"/>
    </location>
</feature>
<dbReference type="PROSITE" id="PS50082">
    <property type="entry name" value="WD_REPEATS_2"/>
    <property type="match status" value="14"/>
</dbReference>
<reference evidence="6" key="1">
    <citation type="journal article" date="2019" name="Int. J. Syst. Evol. Microbiol.">
        <title>The Global Catalogue of Microorganisms (GCM) 10K type strain sequencing project: providing services to taxonomists for standard genome sequencing and annotation.</title>
        <authorList>
            <consortium name="The Broad Institute Genomics Platform"/>
            <consortium name="The Broad Institute Genome Sequencing Center for Infectious Disease"/>
            <person name="Wu L."/>
            <person name="Ma J."/>
        </authorList>
    </citation>
    <scope>NUCLEOTIDE SEQUENCE [LARGE SCALE GENOMIC DNA]</scope>
    <source>
        <strain evidence="6">CGMCC 4.7645</strain>
    </source>
</reference>
<dbReference type="InterPro" id="IPR020472">
    <property type="entry name" value="WD40_PAC1"/>
</dbReference>
<dbReference type="PANTHER" id="PTHR19879">
    <property type="entry name" value="TRANSCRIPTION INITIATION FACTOR TFIID"/>
    <property type="match status" value="1"/>
</dbReference>
<comment type="caution">
    <text evidence="5">The sequence shown here is derived from an EMBL/GenBank/DDBJ whole genome shotgun (WGS) entry which is preliminary data.</text>
</comment>
<feature type="repeat" description="WD" evidence="3">
    <location>
        <begin position="1146"/>
        <end position="1187"/>
    </location>
</feature>
<feature type="repeat" description="WD" evidence="3">
    <location>
        <begin position="789"/>
        <end position="824"/>
    </location>
</feature>
<dbReference type="InterPro" id="IPR001680">
    <property type="entry name" value="WD40_rpt"/>
</dbReference>
<dbReference type="PROSITE" id="PS00678">
    <property type="entry name" value="WD_REPEATS_1"/>
    <property type="match status" value="11"/>
</dbReference>
<keyword evidence="2" id="KW-0677">Repeat</keyword>
<dbReference type="SUPFAM" id="SSF52540">
    <property type="entry name" value="P-loop containing nucleoside triphosphate hydrolases"/>
    <property type="match status" value="1"/>
</dbReference>
<feature type="repeat" description="WD" evidence="3">
    <location>
        <begin position="744"/>
        <end position="785"/>
    </location>
</feature>
<feature type="repeat" description="WD" evidence="3">
    <location>
        <begin position="1192"/>
        <end position="1225"/>
    </location>
</feature>
<keyword evidence="1 3" id="KW-0853">WD repeat</keyword>
<feature type="repeat" description="WD" evidence="3">
    <location>
        <begin position="835"/>
        <end position="876"/>
    </location>
</feature>
<evidence type="ECO:0000256" key="3">
    <source>
        <dbReference type="PROSITE-ProRule" id="PRU00221"/>
    </source>
</evidence>
<evidence type="ECO:0000313" key="5">
    <source>
        <dbReference type="EMBL" id="MFD2418633.1"/>
    </source>
</evidence>
<evidence type="ECO:0000259" key="4">
    <source>
        <dbReference type="Pfam" id="PF20703"/>
    </source>
</evidence>
<feature type="repeat" description="WD" evidence="3">
    <location>
        <begin position="1015"/>
        <end position="1049"/>
    </location>
</feature>
<organism evidence="5 6">
    <name type="scientific">Amycolatopsis pigmentata</name>
    <dbReference type="NCBI Taxonomy" id="450801"/>
    <lineage>
        <taxon>Bacteria</taxon>
        <taxon>Bacillati</taxon>
        <taxon>Actinomycetota</taxon>
        <taxon>Actinomycetes</taxon>
        <taxon>Pseudonocardiales</taxon>
        <taxon>Pseudonocardiaceae</taxon>
        <taxon>Amycolatopsis</taxon>
    </lineage>
</organism>